<feature type="transmembrane region" description="Helical" evidence="1">
    <location>
        <begin position="64"/>
        <end position="86"/>
    </location>
</feature>
<reference evidence="2" key="3">
    <citation type="submission" date="2015-04" db="UniProtKB">
        <authorList>
            <consortium name="EnsemblPlants"/>
        </authorList>
    </citation>
    <scope>IDENTIFICATION</scope>
</reference>
<sequence>MADSVTIQMPALSTEQIIGAAVADDDGNKKLRRALVGGGIGKIAAAMLLALLRSPVGVFVRSTALFCTYYGILLAVAVFGAAEVGARYWVSAAPTSCLRRCIGKRILWASVVPIVVVAGLGGFTMLK</sequence>
<keyword evidence="3" id="KW-1185">Reference proteome</keyword>
<protein>
    <submittedName>
        <fullName evidence="2">Uncharacterized protein</fullName>
    </submittedName>
</protein>
<evidence type="ECO:0000313" key="2">
    <source>
        <dbReference type="EnsemblPlants" id="LPERR04G25420.1"/>
    </source>
</evidence>
<keyword evidence="1" id="KW-0472">Membrane</keyword>
<feature type="transmembrane region" description="Helical" evidence="1">
    <location>
        <begin position="34"/>
        <end position="52"/>
    </location>
</feature>
<dbReference type="EnsemblPlants" id="LPERR04G25420.1">
    <property type="protein sequence ID" value="LPERR04G25420.1"/>
    <property type="gene ID" value="LPERR04G25420"/>
</dbReference>
<keyword evidence="1" id="KW-0812">Transmembrane</keyword>
<reference evidence="2 3" key="1">
    <citation type="submission" date="2012-08" db="EMBL/GenBank/DDBJ databases">
        <title>Oryza genome evolution.</title>
        <authorList>
            <person name="Wing R.A."/>
        </authorList>
    </citation>
    <scope>NUCLEOTIDE SEQUENCE</scope>
</reference>
<dbReference type="eggNOG" id="ENOG502R59S">
    <property type="taxonomic scope" value="Eukaryota"/>
</dbReference>
<dbReference type="Gramene" id="LPERR04G25420.1">
    <property type="protein sequence ID" value="LPERR04G25420.1"/>
    <property type="gene ID" value="LPERR04G25420"/>
</dbReference>
<dbReference type="PANTHER" id="PTHR33530">
    <property type="entry name" value="OS01G0147100 PROTEIN"/>
    <property type="match status" value="1"/>
</dbReference>
<dbReference type="AlphaFoldDB" id="A0A0D9WBA7"/>
<dbReference type="Pfam" id="PF12442">
    <property type="entry name" value="DUF3681"/>
    <property type="match status" value="1"/>
</dbReference>
<dbReference type="PANTHER" id="PTHR33530:SF9">
    <property type="entry name" value="OS01G0184600 PROTEIN"/>
    <property type="match status" value="1"/>
</dbReference>
<reference evidence="3" key="2">
    <citation type="submission" date="2013-12" db="EMBL/GenBank/DDBJ databases">
        <authorList>
            <person name="Yu Y."/>
            <person name="Lee S."/>
            <person name="de Baynast K."/>
            <person name="Wissotski M."/>
            <person name="Liu L."/>
            <person name="Talag J."/>
            <person name="Goicoechea J."/>
            <person name="Angelova A."/>
            <person name="Jetty R."/>
            <person name="Kudrna D."/>
            <person name="Golser W."/>
            <person name="Rivera L."/>
            <person name="Zhang J."/>
            <person name="Wing R."/>
        </authorList>
    </citation>
    <scope>NUCLEOTIDE SEQUENCE</scope>
</reference>
<dbReference type="Proteomes" id="UP000032180">
    <property type="component" value="Chromosome 4"/>
</dbReference>
<dbReference type="HOGENOM" id="CLU_129564_0_1_1"/>
<evidence type="ECO:0000313" key="3">
    <source>
        <dbReference type="Proteomes" id="UP000032180"/>
    </source>
</evidence>
<organism evidence="2 3">
    <name type="scientific">Leersia perrieri</name>
    <dbReference type="NCBI Taxonomy" id="77586"/>
    <lineage>
        <taxon>Eukaryota</taxon>
        <taxon>Viridiplantae</taxon>
        <taxon>Streptophyta</taxon>
        <taxon>Embryophyta</taxon>
        <taxon>Tracheophyta</taxon>
        <taxon>Spermatophyta</taxon>
        <taxon>Magnoliopsida</taxon>
        <taxon>Liliopsida</taxon>
        <taxon>Poales</taxon>
        <taxon>Poaceae</taxon>
        <taxon>BOP clade</taxon>
        <taxon>Oryzoideae</taxon>
        <taxon>Oryzeae</taxon>
        <taxon>Oryzinae</taxon>
        <taxon>Leersia</taxon>
    </lineage>
</organism>
<feature type="transmembrane region" description="Helical" evidence="1">
    <location>
        <begin position="106"/>
        <end position="126"/>
    </location>
</feature>
<evidence type="ECO:0000256" key="1">
    <source>
        <dbReference type="SAM" id="Phobius"/>
    </source>
</evidence>
<accession>A0A0D9WBA7</accession>
<dbReference type="InterPro" id="IPR022149">
    <property type="entry name" value="DUF3681"/>
</dbReference>
<proteinExistence type="predicted"/>
<name>A0A0D9WBA7_9ORYZ</name>
<keyword evidence="1" id="KW-1133">Transmembrane helix</keyword>